<protein>
    <recommendedName>
        <fullName evidence="5">Cuticular protein</fullName>
    </recommendedName>
</protein>
<dbReference type="InterPro" id="IPR031734">
    <property type="entry name" value="MBF2"/>
</dbReference>
<proteinExistence type="predicted"/>
<organism evidence="3 4">
    <name type="scientific">Papilio xuthus</name>
    <name type="common">Asian swallowtail butterfly</name>
    <dbReference type="NCBI Taxonomy" id="66420"/>
    <lineage>
        <taxon>Eukaryota</taxon>
        <taxon>Metazoa</taxon>
        <taxon>Ecdysozoa</taxon>
        <taxon>Arthropoda</taxon>
        <taxon>Hexapoda</taxon>
        <taxon>Insecta</taxon>
        <taxon>Pterygota</taxon>
        <taxon>Neoptera</taxon>
        <taxon>Endopterygota</taxon>
        <taxon>Lepidoptera</taxon>
        <taxon>Glossata</taxon>
        <taxon>Ditrysia</taxon>
        <taxon>Papilionoidea</taxon>
        <taxon>Papilionidae</taxon>
        <taxon>Papilioninae</taxon>
        <taxon>Papilio</taxon>
    </lineage>
</organism>
<evidence type="ECO:0000313" key="4">
    <source>
        <dbReference type="Proteomes" id="UP000053268"/>
    </source>
</evidence>
<evidence type="ECO:0008006" key="5">
    <source>
        <dbReference type="Google" id="ProtNLM"/>
    </source>
</evidence>
<reference evidence="3 4" key="1">
    <citation type="journal article" date="2015" name="Nat. Commun.">
        <title>Outbred genome sequencing and CRISPR/Cas9 gene editing in butterflies.</title>
        <authorList>
            <person name="Li X."/>
            <person name="Fan D."/>
            <person name="Zhang W."/>
            <person name="Liu G."/>
            <person name="Zhang L."/>
            <person name="Zhao L."/>
            <person name="Fang X."/>
            <person name="Chen L."/>
            <person name="Dong Y."/>
            <person name="Chen Y."/>
            <person name="Ding Y."/>
            <person name="Zhao R."/>
            <person name="Feng M."/>
            <person name="Zhu Y."/>
            <person name="Feng Y."/>
            <person name="Jiang X."/>
            <person name="Zhu D."/>
            <person name="Xiang H."/>
            <person name="Feng X."/>
            <person name="Li S."/>
            <person name="Wang J."/>
            <person name="Zhang G."/>
            <person name="Kronforst M.R."/>
            <person name="Wang W."/>
        </authorList>
    </citation>
    <scope>NUCLEOTIDE SEQUENCE [LARGE SCALE GENOMIC DNA]</scope>
    <source>
        <strain evidence="3">Ya'a_city_454_Px</strain>
        <tissue evidence="3">Whole body</tissue>
    </source>
</reference>
<gene>
    <name evidence="3" type="ORF">RR46_00687</name>
</gene>
<sequence length="145" mass="15855">MVSKGILFATICIFYLATLVLGNGDLTVGYTYGAQKIHHEIYTKKGLPLQKRVEEIEIKAPKNKTIQAVVVKDLKGNGESYIKRGGIGMDSAASPPERSEAAEPRNGLMRSGVAYCDCPPERSEAAERSEEVMRSGVAVFFNMRS</sequence>
<feature type="signal peptide" evidence="2">
    <location>
        <begin position="1"/>
        <end position="22"/>
    </location>
</feature>
<evidence type="ECO:0000256" key="1">
    <source>
        <dbReference type="SAM" id="MobiDB-lite"/>
    </source>
</evidence>
<dbReference type="AlphaFoldDB" id="A0A0N1PFB5"/>
<evidence type="ECO:0000256" key="2">
    <source>
        <dbReference type="SAM" id="SignalP"/>
    </source>
</evidence>
<accession>A0A0N1PFB5</accession>
<name>A0A0N1PFB5_PAPXU</name>
<dbReference type="EMBL" id="KQ459008">
    <property type="protein sequence ID" value="KPJ04396.1"/>
    <property type="molecule type" value="Genomic_DNA"/>
</dbReference>
<evidence type="ECO:0000313" key="3">
    <source>
        <dbReference type="EMBL" id="KPJ04396.1"/>
    </source>
</evidence>
<feature type="chain" id="PRO_5005879760" description="Cuticular protein" evidence="2">
    <location>
        <begin position="23"/>
        <end position="145"/>
    </location>
</feature>
<dbReference type="Proteomes" id="UP000053268">
    <property type="component" value="Unassembled WGS sequence"/>
</dbReference>
<feature type="region of interest" description="Disordered" evidence="1">
    <location>
        <begin position="85"/>
        <end position="106"/>
    </location>
</feature>
<keyword evidence="2" id="KW-0732">Signal</keyword>
<keyword evidence="4" id="KW-1185">Reference proteome</keyword>
<dbReference type="Pfam" id="PF15868">
    <property type="entry name" value="MBF2"/>
    <property type="match status" value="1"/>
</dbReference>